<keyword evidence="1" id="KW-0472">Membrane</keyword>
<dbReference type="AlphaFoldDB" id="A0A0B1SM75"/>
<dbReference type="OrthoDB" id="2985014at2759"/>
<proteinExistence type="predicted"/>
<feature type="transmembrane region" description="Helical" evidence="1">
    <location>
        <begin position="129"/>
        <end position="149"/>
    </location>
</feature>
<dbReference type="EMBL" id="KN567673">
    <property type="protein sequence ID" value="KHJ84602.1"/>
    <property type="molecule type" value="Genomic_DNA"/>
</dbReference>
<gene>
    <name evidence="2" type="ORF">OESDEN_15682</name>
</gene>
<reference evidence="2 3" key="1">
    <citation type="submission" date="2014-03" db="EMBL/GenBank/DDBJ databases">
        <title>Draft genome of the hookworm Oesophagostomum dentatum.</title>
        <authorList>
            <person name="Mitreva M."/>
        </authorList>
    </citation>
    <scope>NUCLEOTIDE SEQUENCE [LARGE SCALE GENOMIC DNA]</scope>
    <source>
        <strain evidence="2 3">OD-Hann</strain>
    </source>
</reference>
<protein>
    <recommendedName>
        <fullName evidence="4">Major facilitator superfamily (MFS) profile domain-containing protein</fullName>
    </recommendedName>
</protein>
<dbReference type="PANTHER" id="PTHR45757">
    <property type="entry name" value="PROTEIN CBG23364-RELATED"/>
    <property type="match status" value="1"/>
</dbReference>
<feature type="transmembrane region" description="Helical" evidence="1">
    <location>
        <begin position="161"/>
        <end position="180"/>
    </location>
</feature>
<keyword evidence="3" id="KW-1185">Reference proteome</keyword>
<dbReference type="SUPFAM" id="SSF103473">
    <property type="entry name" value="MFS general substrate transporter"/>
    <property type="match status" value="1"/>
</dbReference>
<evidence type="ECO:0000256" key="1">
    <source>
        <dbReference type="SAM" id="Phobius"/>
    </source>
</evidence>
<evidence type="ECO:0000313" key="3">
    <source>
        <dbReference type="Proteomes" id="UP000053660"/>
    </source>
</evidence>
<dbReference type="Gene3D" id="1.20.1250.20">
    <property type="entry name" value="MFS general substrate transporter like domains"/>
    <property type="match status" value="1"/>
</dbReference>
<dbReference type="Pfam" id="PF07690">
    <property type="entry name" value="MFS_1"/>
    <property type="match status" value="1"/>
</dbReference>
<keyword evidence="1" id="KW-0812">Transmembrane</keyword>
<accession>A0A0B1SM75</accession>
<evidence type="ECO:0008006" key="4">
    <source>
        <dbReference type="Google" id="ProtNLM"/>
    </source>
</evidence>
<dbReference type="GO" id="GO:0022857">
    <property type="term" value="F:transmembrane transporter activity"/>
    <property type="evidence" value="ECO:0007669"/>
    <property type="project" value="InterPro"/>
</dbReference>
<feature type="transmembrane region" description="Helical" evidence="1">
    <location>
        <begin position="216"/>
        <end position="235"/>
    </location>
</feature>
<organism evidence="2 3">
    <name type="scientific">Oesophagostomum dentatum</name>
    <name type="common">Nodular worm</name>
    <dbReference type="NCBI Taxonomy" id="61180"/>
    <lineage>
        <taxon>Eukaryota</taxon>
        <taxon>Metazoa</taxon>
        <taxon>Ecdysozoa</taxon>
        <taxon>Nematoda</taxon>
        <taxon>Chromadorea</taxon>
        <taxon>Rhabditida</taxon>
        <taxon>Rhabditina</taxon>
        <taxon>Rhabditomorpha</taxon>
        <taxon>Strongyloidea</taxon>
        <taxon>Strongylidae</taxon>
        <taxon>Oesophagostomum</taxon>
    </lineage>
</organism>
<sequence>MPPVYRNVSANELEKITFGKNTQKKQKIPYRAISTDPCILGVWLSIIGGNLAFQIFLINVSANELEKITFGKNTQKKQKIPYRAISTDPCILGVWLSIIGGNLAFQIFLMYGPTYINKVLHLDVTSTGFATALPHILSAITKFVVGPISDKATCISGKWRLVFFAALSQGMMALCIVILAHLRHPGIAQAIYTAALVFSGINVVGIVKCAQVWSRLFIGISIIVVVVNAPFAFVARGDPAPWTGSNNKIHAVLPEKIDPAKIEDLKNGTQ</sequence>
<dbReference type="PANTHER" id="PTHR45757:SF11">
    <property type="entry name" value="MAJOR FACILITATOR SUPERFAMILY (MFS) PROFILE DOMAIN-CONTAINING PROTEIN"/>
    <property type="match status" value="1"/>
</dbReference>
<keyword evidence="1" id="KW-1133">Transmembrane helix</keyword>
<name>A0A0B1SM75_OESDE</name>
<feature type="transmembrane region" description="Helical" evidence="1">
    <location>
        <begin position="186"/>
        <end position="204"/>
    </location>
</feature>
<dbReference type="GO" id="GO:0016020">
    <property type="term" value="C:membrane"/>
    <property type="evidence" value="ECO:0007669"/>
    <property type="project" value="TreeGrafter"/>
</dbReference>
<dbReference type="InterPro" id="IPR036259">
    <property type="entry name" value="MFS_trans_sf"/>
</dbReference>
<feature type="transmembrane region" description="Helical" evidence="1">
    <location>
        <begin position="82"/>
        <end position="109"/>
    </location>
</feature>
<feature type="transmembrane region" description="Helical" evidence="1">
    <location>
        <begin position="40"/>
        <end position="62"/>
    </location>
</feature>
<evidence type="ECO:0000313" key="2">
    <source>
        <dbReference type="EMBL" id="KHJ84602.1"/>
    </source>
</evidence>
<dbReference type="InterPro" id="IPR011701">
    <property type="entry name" value="MFS"/>
</dbReference>
<dbReference type="Proteomes" id="UP000053660">
    <property type="component" value="Unassembled WGS sequence"/>
</dbReference>